<feature type="transmembrane region" description="Helical" evidence="6">
    <location>
        <begin position="456"/>
        <end position="480"/>
    </location>
</feature>
<sequence length="527" mass="57777">MVSMDEKEASETDAVTITIATASVGLPLTWKTVIWPNRKTSTSTRTDVCPRRSHASPATPAPPSASTSYMSKNSADDPALPLNFPSHKKWLIIFLLASMTFMTPFASSILAPSIGFMDSEFGNDSLTMGSLAVSIYLLGYAVGPLFLAGQSEIYGRHTGCALAPSLGALIGFRFLSGIGGSACLTLGGGYVSDLVRLDVEERGQALSVWTVGPLIGPTIGPLVGAWLGQTIGWRWSFWIVLIPRTLNTIVIAMFSCETSDRIIIQNKLRRLSKQLGRTDLRSCYEDLDAVPVPRKTILAHGLMRPLKMLCLSPTIFILSLYIAFAYGVLYLLFNTIPKVFQDGYGWSIGITGLVYIPLDLGADGRSYVLGLFVFAHMSDRTVLRLNRKNNGVFEPEMRLVDCIYFACCLPVTFFWYGWSASYRVHWIVPVLGLFPYGFAMLGIWQPLQAYMIDSNGYYAASGMAAFTVLRSVVAAFLPLAGPSMYETLGLGWGNSLLGFICVILIPVPLLMYRHGKALRQKFPLKLA</sequence>
<feature type="transmembrane region" description="Helical" evidence="6">
    <location>
        <begin position="90"/>
        <end position="114"/>
    </location>
</feature>
<dbReference type="AlphaFoldDB" id="F0XFJ5"/>
<dbReference type="PANTHER" id="PTHR23502">
    <property type="entry name" value="MAJOR FACILITATOR SUPERFAMILY"/>
    <property type="match status" value="1"/>
</dbReference>
<evidence type="ECO:0000256" key="6">
    <source>
        <dbReference type="SAM" id="Phobius"/>
    </source>
</evidence>
<dbReference type="SUPFAM" id="SSF103473">
    <property type="entry name" value="MFS general substrate transporter"/>
    <property type="match status" value="1"/>
</dbReference>
<evidence type="ECO:0000256" key="1">
    <source>
        <dbReference type="ARBA" id="ARBA00004141"/>
    </source>
</evidence>
<feature type="region of interest" description="Disordered" evidence="5">
    <location>
        <begin position="41"/>
        <end position="72"/>
    </location>
</feature>
<feature type="transmembrane region" description="Helical" evidence="6">
    <location>
        <begin position="309"/>
        <end position="333"/>
    </location>
</feature>
<evidence type="ECO:0000313" key="8">
    <source>
        <dbReference type="Proteomes" id="UP000007796"/>
    </source>
</evidence>
<dbReference type="GO" id="GO:0016020">
    <property type="term" value="C:membrane"/>
    <property type="evidence" value="ECO:0007669"/>
    <property type="project" value="UniProtKB-SubCell"/>
</dbReference>
<dbReference type="EMBL" id="GL629765">
    <property type="protein sequence ID" value="EFX03664.1"/>
    <property type="molecule type" value="Genomic_DNA"/>
</dbReference>
<evidence type="ECO:0000256" key="5">
    <source>
        <dbReference type="SAM" id="MobiDB-lite"/>
    </source>
</evidence>
<evidence type="ECO:0000256" key="2">
    <source>
        <dbReference type="ARBA" id="ARBA00022692"/>
    </source>
</evidence>
<dbReference type="FunFam" id="1.20.1250.20:FF:000011">
    <property type="entry name" value="MFS multidrug transporter, putative"/>
    <property type="match status" value="1"/>
</dbReference>
<dbReference type="Pfam" id="PF07690">
    <property type="entry name" value="MFS_1"/>
    <property type="match status" value="1"/>
</dbReference>
<dbReference type="InterPro" id="IPR036259">
    <property type="entry name" value="MFS_trans_sf"/>
</dbReference>
<dbReference type="GeneID" id="25979295"/>
<dbReference type="STRING" id="655863.F0XFJ5"/>
<feature type="transmembrane region" description="Helical" evidence="6">
    <location>
        <begin position="353"/>
        <end position="377"/>
    </location>
</feature>
<dbReference type="InterPro" id="IPR011701">
    <property type="entry name" value="MFS"/>
</dbReference>
<feature type="transmembrane region" description="Helical" evidence="6">
    <location>
        <begin position="126"/>
        <end position="147"/>
    </location>
</feature>
<keyword evidence="4 6" id="KW-0472">Membrane</keyword>
<accession>F0XFJ5</accession>
<reference evidence="7 8" key="1">
    <citation type="journal article" date="2011" name="Proc. Natl. Acad. Sci. U.S.A.">
        <title>Genome and transcriptome analyses of the mountain pine beetle-fungal symbiont Grosmannia clavigera, a lodgepole pine pathogen.</title>
        <authorList>
            <person name="DiGuistini S."/>
            <person name="Wang Y."/>
            <person name="Liao N.Y."/>
            <person name="Taylor G."/>
            <person name="Tanguay P."/>
            <person name="Feau N."/>
            <person name="Henrissat B."/>
            <person name="Chan S.K."/>
            <person name="Hesse-Orce U."/>
            <person name="Alamouti S.M."/>
            <person name="Tsui C.K.M."/>
            <person name="Docking R.T."/>
            <person name="Levasseur A."/>
            <person name="Haridas S."/>
            <person name="Robertson G."/>
            <person name="Birol I."/>
            <person name="Holt R.A."/>
            <person name="Marra M.A."/>
            <person name="Hamelin R.C."/>
            <person name="Hirst M."/>
            <person name="Jones S.J.M."/>
            <person name="Bohlmann J."/>
            <person name="Breuil C."/>
        </authorList>
    </citation>
    <scope>NUCLEOTIDE SEQUENCE [LARGE SCALE GENOMIC DNA]</scope>
    <source>
        <strain evidence="8">kw1407 / UAMH 11150</strain>
    </source>
</reference>
<evidence type="ECO:0000256" key="4">
    <source>
        <dbReference type="ARBA" id="ARBA00023136"/>
    </source>
</evidence>
<feature type="transmembrane region" description="Helical" evidence="6">
    <location>
        <begin position="206"/>
        <end position="229"/>
    </location>
</feature>
<dbReference type="OrthoDB" id="5296287at2759"/>
<keyword evidence="2 6" id="KW-0812">Transmembrane</keyword>
<dbReference type="PANTHER" id="PTHR23502:SF33">
    <property type="entry name" value="MAJOR FACILITATOR SUPERFAMILY (MFS) PROFILE DOMAIN-CONTAINING PROTEIN-RELATED"/>
    <property type="match status" value="1"/>
</dbReference>
<organism evidence="8">
    <name type="scientific">Grosmannia clavigera (strain kw1407 / UAMH 11150)</name>
    <name type="common">Blue stain fungus</name>
    <name type="synonym">Graphiocladiella clavigera</name>
    <dbReference type="NCBI Taxonomy" id="655863"/>
    <lineage>
        <taxon>Eukaryota</taxon>
        <taxon>Fungi</taxon>
        <taxon>Dikarya</taxon>
        <taxon>Ascomycota</taxon>
        <taxon>Pezizomycotina</taxon>
        <taxon>Sordariomycetes</taxon>
        <taxon>Sordariomycetidae</taxon>
        <taxon>Ophiostomatales</taxon>
        <taxon>Ophiostomataceae</taxon>
        <taxon>Leptographium</taxon>
    </lineage>
</organism>
<comment type="subcellular location">
    <subcellularLocation>
        <location evidence="1">Membrane</location>
        <topology evidence="1">Multi-pass membrane protein</topology>
    </subcellularLocation>
</comment>
<dbReference type="GO" id="GO:0022857">
    <property type="term" value="F:transmembrane transporter activity"/>
    <property type="evidence" value="ECO:0007669"/>
    <property type="project" value="InterPro"/>
</dbReference>
<dbReference type="CDD" id="cd17323">
    <property type="entry name" value="MFS_Tpo1_MDR_like"/>
    <property type="match status" value="1"/>
</dbReference>
<dbReference type="InParanoid" id="F0XFJ5"/>
<protein>
    <submittedName>
        <fullName evidence="7">Major facilitator superfamily transporter multidrug resistance</fullName>
    </submittedName>
</protein>
<dbReference type="RefSeq" id="XP_014173146.1">
    <property type="nucleotide sequence ID" value="XM_014317671.1"/>
</dbReference>
<proteinExistence type="predicted"/>
<keyword evidence="8" id="KW-1185">Reference proteome</keyword>
<feature type="transmembrane region" description="Helical" evidence="6">
    <location>
        <begin position="424"/>
        <end position="444"/>
    </location>
</feature>
<feature type="transmembrane region" description="Helical" evidence="6">
    <location>
        <begin position="398"/>
        <end position="418"/>
    </location>
</feature>
<evidence type="ECO:0000313" key="7">
    <source>
        <dbReference type="EMBL" id="EFX03664.1"/>
    </source>
</evidence>
<name>F0XFJ5_GROCL</name>
<keyword evidence="3 6" id="KW-1133">Transmembrane helix</keyword>
<dbReference type="HOGENOM" id="CLU_008455_1_2_1"/>
<feature type="transmembrane region" description="Helical" evidence="6">
    <location>
        <begin position="492"/>
        <end position="512"/>
    </location>
</feature>
<dbReference type="Proteomes" id="UP000007796">
    <property type="component" value="Unassembled WGS sequence"/>
</dbReference>
<dbReference type="eggNOG" id="KOG0255">
    <property type="taxonomic scope" value="Eukaryota"/>
</dbReference>
<evidence type="ECO:0000256" key="3">
    <source>
        <dbReference type="ARBA" id="ARBA00022989"/>
    </source>
</evidence>
<dbReference type="FunCoup" id="F0XFJ5">
    <property type="interactions" value="5"/>
</dbReference>
<gene>
    <name evidence="7" type="ORF">CMQ_592</name>
</gene>
<dbReference type="Gene3D" id="1.20.1250.20">
    <property type="entry name" value="MFS general substrate transporter like domains"/>
    <property type="match status" value="1"/>
</dbReference>